<dbReference type="Gene3D" id="3.90.550.10">
    <property type="entry name" value="Spore Coat Polysaccharide Biosynthesis Protein SpsA, Chain A"/>
    <property type="match status" value="1"/>
</dbReference>
<name>A0A1F7JMX4_9BACT</name>
<dbReference type="PANTHER" id="PTHR43179">
    <property type="entry name" value="RHAMNOSYLTRANSFERASE WBBL"/>
    <property type="match status" value="1"/>
</dbReference>
<dbReference type="SUPFAM" id="SSF53448">
    <property type="entry name" value="Nucleotide-diphospho-sugar transferases"/>
    <property type="match status" value="1"/>
</dbReference>
<evidence type="ECO:0000313" key="2">
    <source>
        <dbReference type="EMBL" id="OGK56955.1"/>
    </source>
</evidence>
<evidence type="ECO:0000259" key="1">
    <source>
        <dbReference type="Pfam" id="PF00535"/>
    </source>
</evidence>
<reference evidence="2 3" key="1">
    <citation type="journal article" date="2016" name="Nat. Commun.">
        <title>Thousands of microbial genomes shed light on interconnected biogeochemical processes in an aquifer system.</title>
        <authorList>
            <person name="Anantharaman K."/>
            <person name="Brown C.T."/>
            <person name="Hug L.A."/>
            <person name="Sharon I."/>
            <person name="Castelle C.J."/>
            <person name="Probst A.J."/>
            <person name="Thomas B.C."/>
            <person name="Singh A."/>
            <person name="Wilkins M.J."/>
            <person name="Karaoz U."/>
            <person name="Brodie E.L."/>
            <person name="Williams K.H."/>
            <person name="Hubbard S.S."/>
            <person name="Banfield J.F."/>
        </authorList>
    </citation>
    <scope>NUCLEOTIDE SEQUENCE [LARGE SCALE GENOMIC DNA]</scope>
</reference>
<evidence type="ECO:0000313" key="3">
    <source>
        <dbReference type="Proteomes" id="UP000176376"/>
    </source>
</evidence>
<dbReference type="InterPro" id="IPR001173">
    <property type="entry name" value="Glyco_trans_2-like"/>
</dbReference>
<dbReference type="InterPro" id="IPR029044">
    <property type="entry name" value="Nucleotide-diphossugar_trans"/>
</dbReference>
<dbReference type="AlphaFoldDB" id="A0A1F7JMX4"/>
<protein>
    <recommendedName>
        <fullName evidence="1">Glycosyltransferase 2-like domain-containing protein</fullName>
    </recommendedName>
</protein>
<dbReference type="CDD" id="cd04186">
    <property type="entry name" value="GT_2_like_c"/>
    <property type="match status" value="1"/>
</dbReference>
<dbReference type="PANTHER" id="PTHR43179:SF7">
    <property type="entry name" value="RHAMNOSYLTRANSFERASE WBBL"/>
    <property type="match status" value="1"/>
</dbReference>
<gene>
    <name evidence="2" type="ORF">A3J15_03310</name>
</gene>
<dbReference type="Proteomes" id="UP000176376">
    <property type="component" value="Unassembled WGS sequence"/>
</dbReference>
<proteinExistence type="predicted"/>
<dbReference type="Pfam" id="PF00535">
    <property type="entry name" value="Glycos_transf_2"/>
    <property type="match status" value="1"/>
</dbReference>
<feature type="domain" description="Glycosyltransferase 2-like" evidence="1">
    <location>
        <begin position="5"/>
        <end position="121"/>
    </location>
</feature>
<comment type="caution">
    <text evidence="2">The sequence shown here is derived from an EMBL/GenBank/DDBJ whole genome shotgun (WGS) entry which is preliminary data.</text>
</comment>
<dbReference type="EMBL" id="MGAY01000018">
    <property type="protein sequence ID" value="OGK56955.1"/>
    <property type="molecule type" value="Genomic_DNA"/>
</dbReference>
<organism evidence="2 3">
    <name type="scientific">Candidatus Roizmanbacteria bacterium RIFCSPLOWO2_02_FULL_38_10</name>
    <dbReference type="NCBI Taxonomy" id="1802074"/>
    <lineage>
        <taxon>Bacteria</taxon>
        <taxon>Candidatus Roizmaniibacteriota</taxon>
    </lineage>
</organism>
<sequence>MNDISIIIISYNTKELTKKCLESIIKSIQYAPNLRTEIIVVDNNSTDGSVKMLAQMQMSKIKKQNENVKFKIIYNTTNTGFSKGNNQAIKQATSNILLFLNSDIDVLEDAIPQLYKYFINQDQFQFVGGKLLNQDQTPQASCGPFYSLPVIFAALFLRGDYFGLTRYSPNTIRGVDWVSGACFICKKSDFEFISGFDEKIFMYMDEIDLFFRAKKHGLKVGFYPKSRFIHLGSGSSQGRTQPILQVYKGFIYFYKKHHNNKKINLLKIMLKLKARLAYWLGKAAGNQYLINTYAEAEKIVDAN</sequence>
<accession>A0A1F7JMX4</accession>
<dbReference type="STRING" id="1802074.A3J15_03310"/>